<evidence type="ECO:0000259" key="10">
    <source>
        <dbReference type="Pfam" id="PF01272"/>
    </source>
</evidence>
<dbReference type="Pfam" id="PF03449">
    <property type="entry name" value="GreA_GreB_N"/>
    <property type="match status" value="1"/>
</dbReference>
<dbReference type="NCBIfam" id="NF001261">
    <property type="entry name" value="PRK00226.1-2"/>
    <property type="match status" value="1"/>
</dbReference>
<dbReference type="RefSeq" id="WP_224190822.1">
    <property type="nucleotide sequence ID" value="NZ_JAIRAU010000002.1"/>
</dbReference>
<dbReference type="InterPro" id="IPR036805">
    <property type="entry name" value="Tscrpt_elong_fac_GreA/B_N_sf"/>
</dbReference>
<dbReference type="NCBIfam" id="TIGR01462">
    <property type="entry name" value="greA"/>
    <property type="match status" value="1"/>
</dbReference>
<dbReference type="Pfam" id="PF01272">
    <property type="entry name" value="GreA_GreB"/>
    <property type="match status" value="1"/>
</dbReference>
<evidence type="ECO:0000313" key="12">
    <source>
        <dbReference type="EMBL" id="MBZ5709045.1"/>
    </source>
</evidence>
<proteinExistence type="inferred from homology"/>
<dbReference type="NCBIfam" id="NF001264">
    <property type="entry name" value="PRK00226.1-5"/>
    <property type="match status" value="1"/>
</dbReference>
<evidence type="ECO:0000256" key="7">
    <source>
        <dbReference type="ARBA" id="ARBA00030776"/>
    </source>
</evidence>
<dbReference type="InterPro" id="IPR018151">
    <property type="entry name" value="TF_GreA/GreB_CS"/>
</dbReference>
<evidence type="ECO:0000313" key="13">
    <source>
        <dbReference type="Proteomes" id="UP001139031"/>
    </source>
</evidence>
<comment type="caution">
    <text evidence="12">The sequence shown here is derived from an EMBL/GenBank/DDBJ whole genome shotgun (WGS) entry which is preliminary data.</text>
</comment>
<gene>
    <name evidence="8 12" type="primary">greA</name>
    <name evidence="12" type="ORF">K7C98_07225</name>
</gene>
<name>A0ABS7TLF5_9BACT</name>
<feature type="domain" description="Transcription elongation factor GreA/GreB N-terminal" evidence="11">
    <location>
        <begin position="6"/>
        <end position="76"/>
    </location>
</feature>
<keyword evidence="3 8" id="KW-0805">Transcription regulation</keyword>
<evidence type="ECO:0000256" key="2">
    <source>
        <dbReference type="ARBA" id="ARBA00013729"/>
    </source>
</evidence>
<dbReference type="InterPro" id="IPR006359">
    <property type="entry name" value="Tscrpt_elong_fac_GreA"/>
</dbReference>
<dbReference type="InterPro" id="IPR023459">
    <property type="entry name" value="Tscrpt_elong_fac_GreA/B_fam"/>
</dbReference>
<sequence length="162" mass="18196">MTEQKIPMTPAGYAKLRAELKQIKEVDRPENVRDIETALGHGDLRENAEYHAAKERQAQLDARMRYLESRIGMAQVIDPETVKEDKVTFGATVTMLDVENDQKVVYRIVGEDESDADKGKISLGAPIARAMLGKRVGDEVLVKLPKGDREYEVVHVEYKAIS</sequence>
<protein>
    <recommendedName>
        <fullName evidence="2 8">Transcription elongation factor GreA</fullName>
    </recommendedName>
    <alternativeName>
        <fullName evidence="7 8">Transcript cleavage factor GreA</fullName>
    </alternativeName>
</protein>
<evidence type="ECO:0000256" key="3">
    <source>
        <dbReference type="ARBA" id="ARBA00023015"/>
    </source>
</evidence>
<evidence type="ECO:0000256" key="1">
    <source>
        <dbReference type="ARBA" id="ARBA00008213"/>
    </source>
</evidence>
<reference evidence="12" key="1">
    <citation type="submission" date="2021-08" db="EMBL/GenBank/DDBJ databases">
        <authorList>
            <person name="Stevens D.C."/>
        </authorList>
    </citation>
    <scope>NUCLEOTIDE SEQUENCE</scope>
    <source>
        <strain evidence="12">DSM 53165</strain>
    </source>
</reference>
<evidence type="ECO:0000256" key="8">
    <source>
        <dbReference type="HAMAP-Rule" id="MF_00105"/>
    </source>
</evidence>
<dbReference type="NCBIfam" id="NF001263">
    <property type="entry name" value="PRK00226.1-4"/>
    <property type="match status" value="1"/>
</dbReference>
<dbReference type="InterPro" id="IPR001437">
    <property type="entry name" value="Tscrpt_elong_fac_GreA/B_C"/>
</dbReference>
<evidence type="ECO:0000256" key="5">
    <source>
        <dbReference type="ARBA" id="ARBA00023163"/>
    </source>
</evidence>
<dbReference type="Gene3D" id="1.10.287.180">
    <property type="entry name" value="Transcription elongation factor, GreA/GreB, N-terminal domain"/>
    <property type="match status" value="1"/>
</dbReference>
<feature type="domain" description="Transcription elongation factor GreA/GreB C-terminal" evidence="10">
    <location>
        <begin position="84"/>
        <end position="158"/>
    </location>
</feature>
<keyword evidence="4 8" id="KW-0238">DNA-binding</keyword>
<dbReference type="PANTHER" id="PTHR30437:SF4">
    <property type="entry name" value="TRANSCRIPTION ELONGATION FACTOR GREA"/>
    <property type="match status" value="1"/>
</dbReference>
<evidence type="ECO:0000259" key="11">
    <source>
        <dbReference type="Pfam" id="PF03449"/>
    </source>
</evidence>
<organism evidence="12 13">
    <name type="scientific">Nannocystis pusilla</name>
    <dbReference type="NCBI Taxonomy" id="889268"/>
    <lineage>
        <taxon>Bacteria</taxon>
        <taxon>Pseudomonadati</taxon>
        <taxon>Myxococcota</taxon>
        <taxon>Polyangia</taxon>
        <taxon>Nannocystales</taxon>
        <taxon>Nannocystaceae</taxon>
        <taxon>Nannocystis</taxon>
    </lineage>
</organism>
<comment type="similarity">
    <text evidence="1 8 9">Belongs to the GreA/GreB family.</text>
</comment>
<dbReference type="EMBL" id="JAIRAU010000002">
    <property type="protein sequence ID" value="MBZ5709045.1"/>
    <property type="molecule type" value="Genomic_DNA"/>
</dbReference>
<dbReference type="PIRSF" id="PIRSF006092">
    <property type="entry name" value="GreA_GreB"/>
    <property type="match status" value="1"/>
</dbReference>
<dbReference type="InterPro" id="IPR036953">
    <property type="entry name" value="GreA/GreB_C_sf"/>
</dbReference>
<dbReference type="GO" id="GO:0003746">
    <property type="term" value="F:translation elongation factor activity"/>
    <property type="evidence" value="ECO:0007669"/>
    <property type="project" value="UniProtKB-KW"/>
</dbReference>
<dbReference type="InterPro" id="IPR022691">
    <property type="entry name" value="Tscrpt_elong_fac_GreA/B_N"/>
</dbReference>
<accession>A0ABS7TLF5</accession>
<dbReference type="InterPro" id="IPR028624">
    <property type="entry name" value="Tscrpt_elong_fac_GreA/B"/>
</dbReference>
<evidence type="ECO:0000256" key="6">
    <source>
        <dbReference type="ARBA" id="ARBA00024916"/>
    </source>
</evidence>
<keyword evidence="5 8" id="KW-0804">Transcription</keyword>
<dbReference type="PANTHER" id="PTHR30437">
    <property type="entry name" value="TRANSCRIPTION ELONGATION FACTOR GREA"/>
    <property type="match status" value="1"/>
</dbReference>
<dbReference type="Gene3D" id="3.10.50.30">
    <property type="entry name" value="Transcription elongation factor, GreA/GreB, C-terminal domain"/>
    <property type="match status" value="1"/>
</dbReference>
<evidence type="ECO:0000256" key="9">
    <source>
        <dbReference type="RuleBase" id="RU000556"/>
    </source>
</evidence>
<dbReference type="HAMAP" id="MF_00105">
    <property type="entry name" value="GreA_GreB"/>
    <property type="match status" value="1"/>
</dbReference>
<keyword evidence="13" id="KW-1185">Reference proteome</keyword>
<keyword evidence="12" id="KW-0251">Elongation factor</keyword>
<comment type="function">
    <text evidence="6 8 9">Necessary for efficient RNA polymerase transcription elongation past template-encoded arresting sites. The arresting sites in DNA have the property of trapping a certain fraction of elongating RNA polymerases that pass through, resulting in locked ternary complexes. Cleavage of the nascent transcript by cleavage factors such as GreA or GreB allows the resumption of elongation from the new 3'terminus. GreA releases sequences of 2 to 3 nucleotides.</text>
</comment>
<evidence type="ECO:0000256" key="4">
    <source>
        <dbReference type="ARBA" id="ARBA00023125"/>
    </source>
</evidence>
<keyword evidence="12" id="KW-0648">Protein biosynthesis</keyword>
<dbReference type="PROSITE" id="PS00829">
    <property type="entry name" value="GREAB_1"/>
    <property type="match status" value="1"/>
</dbReference>
<dbReference type="SUPFAM" id="SSF54534">
    <property type="entry name" value="FKBP-like"/>
    <property type="match status" value="1"/>
</dbReference>
<dbReference type="SUPFAM" id="SSF46557">
    <property type="entry name" value="GreA transcript cleavage protein, N-terminal domain"/>
    <property type="match status" value="1"/>
</dbReference>
<dbReference type="Proteomes" id="UP001139031">
    <property type="component" value="Unassembled WGS sequence"/>
</dbReference>